<dbReference type="GO" id="GO:0005524">
    <property type="term" value="F:ATP binding"/>
    <property type="evidence" value="ECO:0007669"/>
    <property type="project" value="UniProtKB-KW"/>
</dbReference>
<evidence type="ECO:0000259" key="12">
    <source>
        <dbReference type="PROSITE" id="PS50929"/>
    </source>
</evidence>
<evidence type="ECO:0000256" key="7">
    <source>
        <dbReference type="ARBA" id="ARBA00022989"/>
    </source>
</evidence>
<keyword evidence="4" id="KW-0677">Repeat</keyword>
<feature type="transmembrane region" description="Helical" evidence="10">
    <location>
        <begin position="359"/>
        <end position="378"/>
    </location>
</feature>
<evidence type="ECO:0000256" key="5">
    <source>
        <dbReference type="ARBA" id="ARBA00022741"/>
    </source>
</evidence>
<keyword evidence="14" id="KW-1185">Reference proteome</keyword>
<dbReference type="PROSITE" id="PS50893">
    <property type="entry name" value="ABC_TRANSPORTER_2"/>
    <property type="match status" value="2"/>
</dbReference>
<feature type="compositionally biased region" description="Basic and acidic residues" evidence="9">
    <location>
        <begin position="334"/>
        <end position="343"/>
    </location>
</feature>
<dbReference type="PROSITE" id="PS50929">
    <property type="entry name" value="ABC_TM1F"/>
    <property type="match status" value="2"/>
</dbReference>
<dbReference type="PANTHER" id="PTHR24223">
    <property type="entry name" value="ATP-BINDING CASSETTE SUB-FAMILY C"/>
    <property type="match status" value="1"/>
</dbReference>
<dbReference type="Pfam" id="PF00005">
    <property type="entry name" value="ABC_tran"/>
    <property type="match status" value="2"/>
</dbReference>
<feature type="transmembrane region" description="Helical" evidence="10">
    <location>
        <begin position="272"/>
        <end position="295"/>
    </location>
</feature>
<keyword evidence="5" id="KW-0547">Nucleotide-binding</keyword>
<dbReference type="InterPro" id="IPR017871">
    <property type="entry name" value="ABC_transporter-like_CS"/>
</dbReference>
<evidence type="ECO:0000256" key="9">
    <source>
        <dbReference type="SAM" id="MobiDB-lite"/>
    </source>
</evidence>
<feature type="transmembrane region" description="Helical" evidence="10">
    <location>
        <begin position="969"/>
        <end position="989"/>
    </location>
</feature>
<evidence type="ECO:0000256" key="8">
    <source>
        <dbReference type="ARBA" id="ARBA00023136"/>
    </source>
</evidence>
<protein>
    <submittedName>
        <fullName evidence="13">P-loop containing nucleoside triphosphate hydrolase protein</fullName>
    </submittedName>
</protein>
<dbReference type="CDD" id="cd03250">
    <property type="entry name" value="ABCC_MRP_domain1"/>
    <property type="match status" value="1"/>
</dbReference>
<dbReference type="SUPFAM" id="SSF90123">
    <property type="entry name" value="ABC transporter transmembrane region"/>
    <property type="match status" value="2"/>
</dbReference>
<gene>
    <name evidence="13" type="ORF">B0T17DRAFT_507412</name>
</gene>
<feature type="transmembrane region" description="Helical" evidence="10">
    <location>
        <begin position="27"/>
        <end position="46"/>
    </location>
</feature>
<feature type="compositionally biased region" description="Basic and acidic residues" evidence="9">
    <location>
        <begin position="869"/>
        <end position="889"/>
    </location>
</feature>
<feature type="transmembrane region" description="Helical" evidence="10">
    <location>
        <begin position="1075"/>
        <end position="1093"/>
    </location>
</feature>
<keyword evidence="13" id="KW-0378">Hydrolase</keyword>
<dbReference type="SUPFAM" id="SSF52540">
    <property type="entry name" value="P-loop containing nucleoside triphosphate hydrolases"/>
    <property type="match status" value="2"/>
</dbReference>
<feature type="transmembrane region" description="Helical" evidence="10">
    <location>
        <begin position="912"/>
        <end position="936"/>
    </location>
</feature>
<keyword evidence="2" id="KW-0813">Transport</keyword>
<organism evidence="13 14">
    <name type="scientific">Bombardia bombarda</name>
    <dbReference type="NCBI Taxonomy" id="252184"/>
    <lineage>
        <taxon>Eukaryota</taxon>
        <taxon>Fungi</taxon>
        <taxon>Dikarya</taxon>
        <taxon>Ascomycota</taxon>
        <taxon>Pezizomycotina</taxon>
        <taxon>Sordariomycetes</taxon>
        <taxon>Sordariomycetidae</taxon>
        <taxon>Sordariales</taxon>
        <taxon>Lasiosphaeriaceae</taxon>
        <taxon>Bombardia</taxon>
    </lineage>
</organism>
<name>A0AA40C9Z6_9PEZI</name>
<evidence type="ECO:0000256" key="3">
    <source>
        <dbReference type="ARBA" id="ARBA00022692"/>
    </source>
</evidence>
<dbReference type="InterPro" id="IPR027417">
    <property type="entry name" value="P-loop_NTPase"/>
</dbReference>
<comment type="caution">
    <text evidence="13">The sequence shown here is derived from an EMBL/GenBank/DDBJ whole genome shotgun (WGS) entry which is preliminary data.</text>
</comment>
<keyword evidence="6" id="KW-0067">ATP-binding</keyword>
<dbReference type="Proteomes" id="UP001174934">
    <property type="component" value="Unassembled WGS sequence"/>
</dbReference>
<dbReference type="InterPro" id="IPR036640">
    <property type="entry name" value="ABC1_TM_sf"/>
</dbReference>
<dbReference type="InterPro" id="IPR003593">
    <property type="entry name" value="AAA+_ATPase"/>
</dbReference>
<sequence>MPNADAQSNPKVHEAQYHTAIPLPIRILETSGVLIDFILVLALLIHKRNDVRGLGVSYTSPLISAYLFALVLARNSHHGVRARLPSHSAALYAVQLICIVLITHTAFLDQYNAPTFNESIPILIRLGLYTGLILIHGFAPRSAIPRQRSDFSANTLPNPEDSASLFSRFFFSWMDDLLWKAFKSQPLEATDLSPINHNQTSSVVVPLFLLRSRTAPPSLLWRIYHSLKRDWLVQGAWAAICSMAVCVPPLLLRFILQYLETPDTVIITRNNAWLSVFGLLFSSLIAGLADVQCGWKGMLIGAKLRAILLSQIYSKVLRKSMVKPPQKEQQTSGPKEDTSDKDHVSDGTILNFVSGDVDYISIMSGSVYLVWVTFPVQLTIGTALLHDVLGVSGIIGVALMIALLPLNVQMSRRLAAVQQQVLAATDARIQASNELLKTIRIIKYYAWELPFRERVLEKRRAELKQLRRRFVWWSISMTVFYSLPFISTLLTFFVYTVLFGHPLTTTVAFPALAMFTVLRIPLNRLADSITFLIQAYVSLVRVDKFLQERETDKYDQLASRNTAGIGFEDATLRWPGSAVAVEPASEPPLEASDSNLPDSSPTGFALRSLSISFRQNSLNVICGPSGSGKSSLLLALLGEMQLDHGHVLLPFDQRDSPDLDAVSSSDLSRLSQTTAYCPHEPWLINQSIRSNILLGLSFNPSRYEKAIHAVALNQDLAALANGDETLAGENGSRLSGGQKQRVSLARALYSTAGLVLLDDCLSAVDSRTANHIFLNAIKGDLMKGRTCVLATHHTRLALPGADWVVVLEGGRVASQGTGDEILESGVLGHLSSTKEDGRLTESRNQKYQGAATLGSSTAPETPSTAQLVEQDKTTGEETDEHRHALDDQEEKKYEGAVPFSTIFGYFSSLGSIAFWILVLACFAAQNMAAVATNLWVKNWAFQYDNLQPGNKISMFISNSTTTPENTISAWYYFSIYLLICLAYALLSYIRNMVSLTGSLRASSTIFTNLLDSILFAKFTFFDRPLGQITNRMSLDMSTIDQWLATFTISTFHLTAAVLTVVVLILCVLGPTPGPILLILATFTSYYYVTFMYISGARDLKRIESVARSPLYQQMSETMAGCVSIRSYGREAMFRAVCGGLVDRLNAPFLLLGASKYWLTFRVDVLSSVIAAATAAFVVAMAGGIEAGAAGLVLTYAATLTENSLWLVQCYAIMQQGLTSVERVGEYTEMETEVVEGENGEGEGEEEGGYRDEVVAAVQSDWPRHGGVRFRDFSARYAAHLDPVLKGISFEAAAGERVAVVGRTGAGKSSLVLALLRGLEMDKAAGGCIEIDGVDIARVSLARLRGSAVTVVPQDAQLFDGSLRANLDPLHRHSDDEMLAVLGSMRADDLDKNLDLDRPAAELSRGARQLVCVARGLLRGSRVLVLDEATASVDHAADAAIQAGLRAHVEAASATVITVAHRLRTIADYDRVVVLDAGRVVEQGSARELLERRGERAVFRRLCEESGDLEAIRLAAR</sequence>
<evidence type="ECO:0000313" key="14">
    <source>
        <dbReference type="Proteomes" id="UP001174934"/>
    </source>
</evidence>
<dbReference type="GO" id="GO:0000329">
    <property type="term" value="C:fungal-type vacuole membrane"/>
    <property type="evidence" value="ECO:0007669"/>
    <property type="project" value="TreeGrafter"/>
</dbReference>
<evidence type="ECO:0000256" key="2">
    <source>
        <dbReference type="ARBA" id="ARBA00022448"/>
    </source>
</evidence>
<dbReference type="CDD" id="cd03244">
    <property type="entry name" value="ABCC_MRP_domain2"/>
    <property type="match status" value="1"/>
</dbReference>
<dbReference type="Gene3D" id="1.20.1560.10">
    <property type="entry name" value="ABC transporter type 1, transmembrane domain"/>
    <property type="match status" value="2"/>
</dbReference>
<dbReference type="FunFam" id="3.40.50.300:FF:000630">
    <property type="entry name" value="ATP-binding cassette (ABC) transporter, putative"/>
    <property type="match status" value="1"/>
</dbReference>
<feature type="domain" description="ABC transporter" evidence="11">
    <location>
        <begin position="1267"/>
        <end position="1501"/>
    </location>
</feature>
<dbReference type="InterPro" id="IPR011527">
    <property type="entry name" value="ABC1_TM_dom"/>
</dbReference>
<evidence type="ECO:0000256" key="6">
    <source>
        <dbReference type="ARBA" id="ARBA00022840"/>
    </source>
</evidence>
<reference evidence="13" key="1">
    <citation type="submission" date="2023-06" db="EMBL/GenBank/DDBJ databases">
        <title>Genome-scale phylogeny and comparative genomics of the fungal order Sordariales.</title>
        <authorList>
            <consortium name="Lawrence Berkeley National Laboratory"/>
            <person name="Hensen N."/>
            <person name="Bonometti L."/>
            <person name="Westerberg I."/>
            <person name="Brannstrom I.O."/>
            <person name="Guillou S."/>
            <person name="Cros-Aarteil S."/>
            <person name="Calhoun S."/>
            <person name="Haridas S."/>
            <person name="Kuo A."/>
            <person name="Mondo S."/>
            <person name="Pangilinan J."/>
            <person name="Riley R."/>
            <person name="LaButti K."/>
            <person name="Andreopoulos B."/>
            <person name="Lipzen A."/>
            <person name="Chen C."/>
            <person name="Yanf M."/>
            <person name="Daum C."/>
            <person name="Ng V."/>
            <person name="Clum A."/>
            <person name="Steindorff A."/>
            <person name="Ohm R."/>
            <person name="Martin F."/>
            <person name="Silar P."/>
            <person name="Natvig D."/>
            <person name="Lalanne C."/>
            <person name="Gautier V."/>
            <person name="Ament-velasquez S.L."/>
            <person name="Kruys A."/>
            <person name="Hutchinson M.I."/>
            <person name="Powell A.J."/>
            <person name="Barry K."/>
            <person name="Miller A.N."/>
            <person name="Grigoriev I.V."/>
            <person name="Debuchy R."/>
            <person name="Gladieux P."/>
            <person name="Thoren M.H."/>
            <person name="Johannesson H."/>
        </authorList>
    </citation>
    <scope>NUCLEOTIDE SEQUENCE</scope>
    <source>
        <strain evidence="13">SMH3391-2</strain>
    </source>
</reference>
<dbReference type="PANTHER" id="PTHR24223:SF353">
    <property type="entry name" value="ABC TRANSPORTER ATP-BINDING PROTEIN_PERMEASE VMR1-RELATED"/>
    <property type="match status" value="1"/>
</dbReference>
<feature type="compositionally biased region" description="Basic and acidic residues" evidence="9">
    <location>
        <begin position="833"/>
        <end position="844"/>
    </location>
</feature>
<dbReference type="Pfam" id="PF00664">
    <property type="entry name" value="ABC_membrane"/>
    <property type="match status" value="2"/>
</dbReference>
<dbReference type="InterPro" id="IPR050173">
    <property type="entry name" value="ABC_transporter_C-like"/>
</dbReference>
<accession>A0AA40C9Z6</accession>
<keyword evidence="8 10" id="KW-0472">Membrane</keyword>
<feature type="transmembrane region" description="Helical" evidence="10">
    <location>
        <begin position="1001"/>
        <end position="1021"/>
    </location>
</feature>
<evidence type="ECO:0000256" key="10">
    <source>
        <dbReference type="SAM" id="Phobius"/>
    </source>
</evidence>
<keyword evidence="3 10" id="KW-0812">Transmembrane</keyword>
<dbReference type="InterPro" id="IPR003439">
    <property type="entry name" value="ABC_transporter-like_ATP-bd"/>
</dbReference>
<feature type="compositionally biased region" description="Polar residues" evidence="9">
    <location>
        <begin position="853"/>
        <end position="867"/>
    </location>
</feature>
<feature type="transmembrane region" description="Helical" evidence="10">
    <location>
        <begin position="1041"/>
        <end position="1068"/>
    </location>
</feature>
<dbReference type="GO" id="GO:0140359">
    <property type="term" value="F:ABC-type transporter activity"/>
    <property type="evidence" value="ECO:0007669"/>
    <property type="project" value="InterPro"/>
</dbReference>
<feature type="transmembrane region" description="Helical" evidence="10">
    <location>
        <begin position="89"/>
        <end position="108"/>
    </location>
</feature>
<feature type="domain" description="ABC transporter" evidence="11">
    <location>
        <begin position="591"/>
        <end position="834"/>
    </location>
</feature>
<proteinExistence type="predicted"/>
<evidence type="ECO:0000259" key="11">
    <source>
        <dbReference type="PROSITE" id="PS50893"/>
    </source>
</evidence>
<feature type="domain" description="ABC transmembrane type-1" evidence="12">
    <location>
        <begin position="247"/>
        <end position="534"/>
    </location>
</feature>
<feature type="transmembrane region" description="Helical" evidence="10">
    <location>
        <begin position="470"/>
        <end position="497"/>
    </location>
</feature>
<feature type="transmembrane region" description="Helical" evidence="10">
    <location>
        <begin position="120"/>
        <end position="139"/>
    </location>
</feature>
<feature type="transmembrane region" description="Helical" evidence="10">
    <location>
        <begin position="231"/>
        <end position="252"/>
    </location>
</feature>
<dbReference type="SMART" id="SM00382">
    <property type="entry name" value="AAA"/>
    <property type="match status" value="2"/>
</dbReference>
<comment type="subcellular location">
    <subcellularLocation>
        <location evidence="1">Membrane</location>
        <topology evidence="1">Multi-pass membrane protein</topology>
    </subcellularLocation>
</comment>
<evidence type="ECO:0000256" key="4">
    <source>
        <dbReference type="ARBA" id="ARBA00022737"/>
    </source>
</evidence>
<feature type="transmembrane region" description="Helical" evidence="10">
    <location>
        <begin position="384"/>
        <end position="404"/>
    </location>
</feature>
<feature type="transmembrane region" description="Helical" evidence="10">
    <location>
        <begin position="58"/>
        <end position="77"/>
    </location>
</feature>
<evidence type="ECO:0000256" key="1">
    <source>
        <dbReference type="ARBA" id="ARBA00004141"/>
    </source>
</evidence>
<keyword evidence="7 10" id="KW-1133">Transmembrane helix</keyword>
<dbReference type="CDD" id="cd18604">
    <property type="entry name" value="ABC_6TM_VMR1_D2_like"/>
    <property type="match status" value="1"/>
</dbReference>
<evidence type="ECO:0000313" key="13">
    <source>
        <dbReference type="EMBL" id="KAK0630981.1"/>
    </source>
</evidence>
<dbReference type="GO" id="GO:0016887">
    <property type="term" value="F:ATP hydrolysis activity"/>
    <property type="evidence" value="ECO:0007669"/>
    <property type="project" value="InterPro"/>
</dbReference>
<dbReference type="FunFam" id="1.20.1560.10:FF:000013">
    <property type="entry name" value="ABC transporter C family member 2"/>
    <property type="match status" value="1"/>
</dbReference>
<dbReference type="EMBL" id="JAULSR010000002">
    <property type="protein sequence ID" value="KAK0630981.1"/>
    <property type="molecule type" value="Genomic_DNA"/>
</dbReference>
<feature type="region of interest" description="Disordered" evidence="9">
    <location>
        <begin position="321"/>
        <end position="343"/>
    </location>
</feature>
<feature type="region of interest" description="Disordered" evidence="9">
    <location>
        <begin position="833"/>
        <end position="889"/>
    </location>
</feature>
<feature type="domain" description="ABC transmembrane type-1" evidence="12">
    <location>
        <begin position="916"/>
        <end position="1215"/>
    </location>
</feature>
<dbReference type="CDD" id="cd18596">
    <property type="entry name" value="ABC_6TM_VMR1_D1_like"/>
    <property type="match status" value="1"/>
</dbReference>
<dbReference type="PROSITE" id="PS00211">
    <property type="entry name" value="ABC_TRANSPORTER_1"/>
    <property type="match status" value="1"/>
</dbReference>
<dbReference type="Gene3D" id="3.40.50.300">
    <property type="entry name" value="P-loop containing nucleotide triphosphate hydrolases"/>
    <property type="match status" value="2"/>
</dbReference>